<gene>
    <name evidence="1" type="ORF">E2C01_078478</name>
</gene>
<name>A0A5B7IIW2_PORTR</name>
<protein>
    <submittedName>
        <fullName evidence="1">Uncharacterized protein</fullName>
    </submittedName>
</protein>
<keyword evidence="2" id="KW-1185">Reference proteome</keyword>
<evidence type="ECO:0000313" key="1">
    <source>
        <dbReference type="EMBL" id="MPC83762.1"/>
    </source>
</evidence>
<evidence type="ECO:0000313" key="2">
    <source>
        <dbReference type="Proteomes" id="UP000324222"/>
    </source>
</evidence>
<dbReference type="Proteomes" id="UP000324222">
    <property type="component" value="Unassembled WGS sequence"/>
</dbReference>
<reference evidence="1 2" key="1">
    <citation type="submission" date="2019-05" db="EMBL/GenBank/DDBJ databases">
        <title>Another draft genome of Portunus trituberculatus and its Hox gene families provides insights of decapod evolution.</title>
        <authorList>
            <person name="Jeong J.-H."/>
            <person name="Song I."/>
            <person name="Kim S."/>
            <person name="Choi T."/>
            <person name="Kim D."/>
            <person name="Ryu S."/>
            <person name="Kim W."/>
        </authorList>
    </citation>
    <scope>NUCLEOTIDE SEQUENCE [LARGE SCALE GENOMIC DNA]</scope>
    <source>
        <tissue evidence="1">Muscle</tissue>
    </source>
</reference>
<dbReference type="AlphaFoldDB" id="A0A5B7IIW2"/>
<organism evidence="1 2">
    <name type="scientific">Portunus trituberculatus</name>
    <name type="common">Swimming crab</name>
    <name type="synonym">Neptunus trituberculatus</name>
    <dbReference type="NCBI Taxonomy" id="210409"/>
    <lineage>
        <taxon>Eukaryota</taxon>
        <taxon>Metazoa</taxon>
        <taxon>Ecdysozoa</taxon>
        <taxon>Arthropoda</taxon>
        <taxon>Crustacea</taxon>
        <taxon>Multicrustacea</taxon>
        <taxon>Malacostraca</taxon>
        <taxon>Eumalacostraca</taxon>
        <taxon>Eucarida</taxon>
        <taxon>Decapoda</taxon>
        <taxon>Pleocyemata</taxon>
        <taxon>Brachyura</taxon>
        <taxon>Eubrachyura</taxon>
        <taxon>Portunoidea</taxon>
        <taxon>Portunidae</taxon>
        <taxon>Portuninae</taxon>
        <taxon>Portunus</taxon>
    </lineage>
</organism>
<comment type="caution">
    <text evidence="1">The sequence shown here is derived from an EMBL/GenBank/DDBJ whole genome shotgun (WGS) entry which is preliminary data.</text>
</comment>
<dbReference type="EMBL" id="VSRR010063414">
    <property type="protein sequence ID" value="MPC83762.1"/>
    <property type="molecule type" value="Genomic_DNA"/>
</dbReference>
<accession>A0A5B7IIW2</accession>
<sequence length="102" mass="10848">MFCPSVVHGIYLCRLPSRSRTLPHCRSLLPHSPGALTPRTQPGVAGHLGGPCLVDPCPSSPSSSPLNLISSRTINNSVAAIQDWRRYTLADQPPVAIGIIPT</sequence>
<proteinExistence type="predicted"/>